<dbReference type="AlphaFoldDB" id="A0A3A5M9L2"/>
<evidence type="ECO:0000313" key="2">
    <source>
        <dbReference type="Proteomes" id="UP000272560"/>
    </source>
</evidence>
<gene>
    <name evidence="1" type="ORF">D6T63_17645</name>
</gene>
<comment type="caution">
    <text evidence="1">The sequence shown here is derived from an EMBL/GenBank/DDBJ whole genome shotgun (WGS) entry which is preliminary data.</text>
</comment>
<dbReference type="EMBL" id="QZVT01000015">
    <property type="protein sequence ID" value="RJT75642.1"/>
    <property type="molecule type" value="Genomic_DNA"/>
</dbReference>
<accession>A0A3A5M9L2</accession>
<organism evidence="1 2">
    <name type="scientific">Arthrobacter cheniae</name>
    <dbReference type="NCBI Taxonomy" id="1258888"/>
    <lineage>
        <taxon>Bacteria</taxon>
        <taxon>Bacillati</taxon>
        <taxon>Actinomycetota</taxon>
        <taxon>Actinomycetes</taxon>
        <taxon>Micrococcales</taxon>
        <taxon>Micrococcaceae</taxon>
        <taxon>Arthrobacter</taxon>
    </lineage>
</organism>
<proteinExistence type="predicted"/>
<sequence>MCERPSDSPLIRFGNHLIDAFERGLLKRLRLIYVQQDRKNEAANFRVTKARLRSDLVSQSHSL</sequence>
<dbReference type="Proteomes" id="UP000272560">
    <property type="component" value="Unassembled WGS sequence"/>
</dbReference>
<protein>
    <submittedName>
        <fullName evidence="1">Uncharacterized protein</fullName>
    </submittedName>
</protein>
<keyword evidence="2" id="KW-1185">Reference proteome</keyword>
<name>A0A3A5M9L2_9MICC</name>
<evidence type="ECO:0000313" key="1">
    <source>
        <dbReference type="EMBL" id="RJT75642.1"/>
    </source>
</evidence>
<reference evidence="1 2" key="1">
    <citation type="submission" date="2018-09" db="EMBL/GenBank/DDBJ databases">
        <title>Novel species of Arthrobacter.</title>
        <authorList>
            <person name="Liu Q."/>
            <person name="Xin Y.-H."/>
        </authorList>
    </citation>
    <scope>NUCLEOTIDE SEQUENCE [LARGE SCALE GENOMIC DNA]</scope>
    <source>
        <strain evidence="1 2">Hz2</strain>
    </source>
</reference>